<keyword evidence="2" id="KW-1185">Reference proteome</keyword>
<proteinExistence type="predicted"/>
<name>A0A9X3NIB3_9ACTN</name>
<comment type="caution">
    <text evidence="1">The sequence shown here is derived from an EMBL/GenBank/DDBJ whole genome shotgun (WGS) entry which is preliminary data.</text>
</comment>
<evidence type="ECO:0000313" key="2">
    <source>
        <dbReference type="Proteomes" id="UP001147653"/>
    </source>
</evidence>
<reference evidence="1" key="1">
    <citation type="submission" date="2022-10" db="EMBL/GenBank/DDBJ databases">
        <title>The WGS of Solirubrobacter phytolaccae KCTC 29190.</title>
        <authorList>
            <person name="Jiang Z."/>
        </authorList>
    </citation>
    <scope>NUCLEOTIDE SEQUENCE</scope>
    <source>
        <strain evidence="1">KCTC 29190</strain>
    </source>
</reference>
<accession>A0A9X3NIB3</accession>
<dbReference type="Proteomes" id="UP001147653">
    <property type="component" value="Unassembled WGS sequence"/>
</dbReference>
<dbReference type="EMBL" id="JAPDDP010000150">
    <property type="protein sequence ID" value="MDA0185784.1"/>
    <property type="molecule type" value="Genomic_DNA"/>
</dbReference>
<sequence length="93" mass="9743">MAGVVFTPGMRDGWSSGGDAFRRVLAAAHERSSEAGDHAALEVAQEVGGLEPTGPTMVHALIAAAEDLAAQAKTPQDVAHYQELREMLAPYAI</sequence>
<organism evidence="1 2">
    <name type="scientific">Solirubrobacter phytolaccae</name>
    <dbReference type="NCBI Taxonomy" id="1404360"/>
    <lineage>
        <taxon>Bacteria</taxon>
        <taxon>Bacillati</taxon>
        <taxon>Actinomycetota</taxon>
        <taxon>Thermoleophilia</taxon>
        <taxon>Solirubrobacterales</taxon>
        <taxon>Solirubrobacteraceae</taxon>
        <taxon>Solirubrobacter</taxon>
    </lineage>
</organism>
<dbReference type="RefSeq" id="WP_270030307.1">
    <property type="nucleotide sequence ID" value="NZ_JAPDDP010000150.1"/>
</dbReference>
<evidence type="ECO:0000313" key="1">
    <source>
        <dbReference type="EMBL" id="MDA0185784.1"/>
    </source>
</evidence>
<gene>
    <name evidence="1" type="ORF">OJ997_36105</name>
</gene>
<dbReference type="AlphaFoldDB" id="A0A9X3NIB3"/>
<protein>
    <submittedName>
        <fullName evidence="1">Uncharacterized protein</fullName>
    </submittedName>
</protein>